<accession>A0A3N6S000</accession>
<sequence>MIYYSEPLFSGGVVISPAVALYRPEFCGDSDKGCYLLMLIYSSFISQYSVIITVVNSEKIILFLKALSRRNSSVNNAL</sequence>
<protein>
    <submittedName>
        <fullName evidence="1">Uncharacterized protein</fullName>
    </submittedName>
</protein>
<proteinExistence type="predicted"/>
<dbReference type="AlphaFoldDB" id="A0A3N6S000"/>
<gene>
    <name evidence="1" type="ORF">EB241_12445</name>
</gene>
<dbReference type="Proteomes" id="UP000279457">
    <property type="component" value="Unassembled WGS sequence"/>
</dbReference>
<name>A0A3N6S000_9GAMM</name>
<evidence type="ECO:0000313" key="1">
    <source>
        <dbReference type="EMBL" id="RQM38077.1"/>
    </source>
</evidence>
<comment type="caution">
    <text evidence="1">The sequence shown here is derived from an EMBL/GenBank/DDBJ whole genome shotgun (WGS) entry which is preliminary data.</text>
</comment>
<keyword evidence="2" id="KW-1185">Reference proteome</keyword>
<evidence type="ECO:0000313" key="2">
    <source>
        <dbReference type="Proteomes" id="UP000279457"/>
    </source>
</evidence>
<dbReference type="EMBL" id="RHHM01000008">
    <property type="protein sequence ID" value="RQM38077.1"/>
    <property type="molecule type" value="Genomic_DNA"/>
</dbReference>
<organism evidence="1 2">
    <name type="scientific">Erwinia psidii</name>
    <dbReference type="NCBI Taxonomy" id="69224"/>
    <lineage>
        <taxon>Bacteria</taxon>
        <taxon>Pseudomonadati</taxon>
        <taxon>Pseudomonadota</taxon>
        <taxon>Gammaproteobacteria</taxon>
        <taxon>Enterobacterales</taxon>
        <taxon>Erwiniaceae</taxon>
        <taxon>Erwinia</taxon>
    </lineage>
</organism>
<reference evidence="1 2" key="1">
    <citation type="submission" date="2018-10" db="EMBL/GenBank/DDBJ databases">
        <title>Draft genome sequence for the type isolate of Erwinia psidii, agent causal of bacterial blight in guava (Psidium guajava) and wilt and die-back of Eucalyptus spp.</title>
        <authorList>
            <person name="Hermenegildo P.S."/>
            <person name="Santos S.A."/>
            <person name="Guimaraes L.M.S."/>
            <person name="Vidigal P.M.P."/>
            <person name="Pereira I.C."/>
            <person name="Badel J.L."/>
            <person name="Alfenas-Zerbini P."/>
            <person name="Ferreira M.A.S.V."/>
            <person name="Alfenas A.C."/>
        </authorList>
    </citation>
    <scope>NUCLEOTIDE SEQUENCE [LARGE SCALE GENOMIC DNA]</scope>
    <source>
        <strain evidence="1 2">IBSBF 435</strain>
    </source>
</reference>